<proteinExistence type="inferred from homology"/>
<dbReference type="HAMAP" id="MF_00189">
    <property type="entry name" value="YciB"/>
    <property type="match status" value="1"/>
</dbReference>
<keyword evidence="4 5" id="KW-0472">Membrane</keyword>
<gene>
    <name evidence="5" type="primary">yciB</name>
    <name evidence="6" type="ORF">SU32_12245</name>
</gene>
<dbReference type="Pfam" id="PF04279">
    <property type="entry name" value="IspA"/>
    <property type="match status" value="1"/>
</dbReference>
<feature type="transmembrane region" description="Helical" evidence="5">
    <location>
        <begin position="144"/>
        <end position="166"/>
    </location>
</feature>
<keyword evidence="2 5" id="KW-0812">Transmembrane</keyword>
<feature type="transmembrane region" description="Helical" evidence="5">
    <location>
        <begin position="78"/>
        <end position="96"/>
    </location>
</feature>
<dbReference type="RefSeq" id="WP_053999659.1">
    <property type="nucleotide sequence ID" value="NZ_JXMU01000017.1"/>
</dbReference>
<dbReference type="STRING" id="1514904.SU32_12245"/>
<keyword evidence="1 5" id="KW-1003">Cell membrane</keyword>
<evidence type="ECO:0000256" key="1">
    <source>
        <dbReference type="ARBA" id="ARBA00022475"/>
    </source>
</evidence>
<dbReference type="OrthoDB" id="9788219at2"/>
<accession>A0A0N0E750</accession>
<evidence type="ECO:0000313" key="7">
    <source>
        <dbReference type="Proteomes" id="UP000038011"/>
    </source>
</evidence>
<comment type="subcellular location">
    <subcellularLocation>
        <location evidence="5">Cell inner membrane</location>
        <topology evidence="5">Multi-pass membrane protein</topology>
    </subcellularLocation>
</comment>
<dbReference type="PANTHER" id="PTHR36917:SF1">
    <property type="entry name" value="INNER MEMBRANE-SPANNING PROTEIN YCIB"/>
    <property type="match status" value="1"/>
</dbReference>
<name>A0A0N0E750_9HYPH</name>
<dbReference type="GO" id="GO:0005886">
    <property type="term" value="C:plasma membrane"/>
    <property type="evidence" value="ECO:0007669"/>
    <property type="project" value="UniProtKB-SubCell"/>
</dbReference>
<comment type="similarity">
    <text evidence="5">Belongs to the YciB family.</text>
</comment>
<comment type="caution">
    <text evidence="6">The sequence shown here is derived from an EMBL/GenBank/DDBJ whole genome shotgun (WGS) entry which is preliminary data.</text>
</comment>
<protein>
    <recommendedName>
        <fullName evidence="5">Inner membrane-spanning protein YciB</fullName>
    </recommendedName>
</protein>
<feature type="transmembrane region" description="Helical" evidence="5">
    <location>
        <begin position="108"/>
        <end position="124"/>
    </location>
</feature>
<sequence length="217" mass="24132">MKELSESKKEIHPGLKLALEMGPLIVFFIANSRAEQLASAFPALAGLGGPLFVATAFFMAATALALIASWLLTRALPLMPVVSGVVIFIFGALTLYLNDELFIKLKPTIINSLFGLTLIGGLIFKKPLLKYVLGAAFELDEKGWYLLTIRWALFFFGMAILNEIIWRGSNAYYGEGKTADDFWVAFKVWGNFPITIIFMAFQFPLINRHAIEKSESQ</sequence>
<keyword evidence="5" id="KW-0997">Cell inner membrane</keyword>
<dbReference type="NCBIfam" id="NF001323">
    <property type="entry name" value="PRK00259.1-1"/>
    <property type="match status" value="1"/>
</dbReference>
<evidence type="ECO:0000313" key="6">
    <source>
        <dbReference type="EMBL" id="KPB00775.1"/>
    </source>
</evidence>
<dbReference type="AlphaFoldDB" id="A0A0N0E750"/>
<evidence type="ECO:0000256" key="3">
    <source>
        <dbReference type="ARBA" id="ARBA00022989"/>
    </source>
</evidence>
<reference evidence="6 7" key="1">
    <citation type="submission" date="2015-01" db="EMBL/GenBank/DDBJ databases">
        <title>Ahrensia donghaiensis sp. nov., a novel dimethylsulphoniopropionate-cleavage bacterium isolated from seawater and emended descriptions of the genus Ahrensia and Ahrensia kielensis.</title>
        <authorList>
            <person name="Liu J."/>
        </authorList>
    </citation>
    <scope>NUCLEOTIDE SEQUENCE [LARGE SCALE GENOMIC DNA]</scope>
    <source>
        <strain evidence="6 7">LZD062</strain>
    </source>
</reference>
<comment type="function">
    <text evidence="5">Plays a role in cell envelope biogenesis, maintenance of cell envelope integrity and membrane homeostasis.</text>
</comment>
<dbReference type="EMBL" id="JXMU01000017">
    <property type="protein sequence ID" value="KPB00775.1"/>
    <property type="molecule type" value="Genomic_DNA"/>
</dbReference>
<dbReference type="InterPro" id="IPR006008">
    <property type="entry name" value="YciB"/>
</dbReference>
<feature type="transmembrane region" description="Helical" evidence="5">
    <location>
        <begin position="50"/>
        <end position="71"/>
    </location>
</feature>
<evidence type="ECO:0000256" key="2">
    <source>
        <dbReference type="ARBA" id="ARBA00022692"/>
    </source>
</evidence>
<dbReference type="PANTHER" id="PTHR36917">
    <property type="entry name" value="INTRACELLULAR SEPTATION PROTEIN A-RELATED"/>
    <property type="match status" value="1"/>
</dbReference>
<feature type="transmembrane region" description="Helical" evidence="5">
    <location>
        <begin position="186"/>
        <end position="206"/>
    </location>
</feature>
<evidence type="ECO:0000256" key="4">
    <source>
        <dbReference type="ARBA" id="ARBA00023136"/>
    </source>
</evidence>
<evidence type="ECO:0000256" key="5">
    <source>
        <dbReference type="HAMAP-Rule" id="MF_00189"/>
    </source>
</evidence>
<keyword evidence="7" id="KW-1185">Reference proteome</keyword>
<dbReference type="PATRIC" id="fig|1514904.3.peg.1295"/>
<organism evidence="6 7">
    <name type="scientific">Ahrensia marina</name>
    <dbReference type="NCBI Taxonomy" id="1514904"/>
    <lineage>
        <taxon>Bacteria</taxon>
        <taxon>Pseudomonadati</taxon>
        <taxon>Pseudomonadota</taxon>
        <taxon>Alphaproteobacteria</taxon>
        <taxon>Hyphomicrobiales</taxon>
        <taxon>Ahrensiaceae</taxon>
        <taxon>Ahrensia</taxon>
    </lineage>
</organism>
<dbReference type="Proteomes" id="UP000038011">
    <property type="component" value="Unassembled WGS sequence"/>
</dbReference>
<keyword evidence="3 5" id="KW-1133">Transmembrane helix</keyword>